<proteinExistence type="predicted"/>
<accession>A0A0R1WNG4</accession>
<dbReference type="Proteomes" id="UP000051054">
    <property type="component" value="Unassembled WGS sequence"/>
</dbReference>
<evidence type="ECO:0000313" key="2">
    <source>
        <dbReference type="EMBL" id="KRM19310.1"/>
    </source>
</evidence>
<sequence length="121" mass="14082">MEKKISRWIQVFSAIQFVAYMLGFYNFAAYATEHKQLFSLDLTSLSGIYYWSILSMLCVLGVVMTIYVSANYKRKRNAGRVIALFSFLSPIIFCWFLIVPATLSLLTIFFIHVDEIENQRQ</sequence>
<keyword evidence="3" id="KW-1185">Reference proteome</keyword>
<feature type="transmembrane region" description="Helical" evidence="1">
    <location>
        <begin position="82"/>
        <end position="111"/>
    </location>
</feature>
<feature type="transmembrane region" description="Helical" evidence="1">
    <location>
        <begin position="7"/>
        <end position="28"/>
    </location>
</feature>
<reference evidence="2 3" key="1">
    <citation type="journal article" date="2015" name="Genome Announc.">
        <title>Expanding the biotechnology potential of lactobacilli through comparative genomics of 213 strains and associated genera.</title>
        <authorList>
            <person name="Sun Z."/>
            <person name="Harris H.M."/>
            <person name="McCann A."/>
            <person name="Guo C."/>
            <person name="Argimon S."/>
            <person name="Zhang W."/>
            <person name="Yang X."/>
            <person name="Jeffery I.B."/>
            <person name="Cooney J.C."/>
            <person name="Kagawa T.F."/>
            <person name="Liu W."/>
            <person name="Song Y."/>
            <person name="Salvetti E."/>
            <person name="Wrobel A."/>
            <person name="Rasinkangas P."/>
            <person name="Parkhill J."/>
            <person name="Rea M.C."/>
            <person name="O'Sullivan O."/>
            <person name="Ritari J."/>
            <person name="Douillard F.P."/>
            <person name="Paul Ross R."/>
            <person name="Yang R."/>
            <person name="Briner A.E."/>
            <person name="Felis G.E."/>
            <person name="de Vos W.M."/>
            <person name="Barrangou R."/>
            <person name="Klaenhammer T.R."/>
            <person name="Caufield P.W."/>
            <person name="Cui Y."/>
            <person name="Zhang H."/>
            <person name="O'Toole P.W."/>
        </authorList>
    </citation>
    <scope>NUCLEOTIDE SEQUENCE [LARGE SCALE GENOMIC DNA]</scope>
    <source>
        <strain evidence="2 3">DSM 18933</strain>
    </source>
</reference>
<dbReference type="RefSeq" id="WP_025022936.1">
    <property type="nucleotide sequence ID" value="NZ_AZGD01000061.1"/>
</dbReference>
<feature type="transmembrane region" description="Helical" evidence="1">
    <location>
        <begin position="48"/>
        <end position="70"/>
    </location>
</feature>
<evidence type="ECO:0000313" key="3">
    <source>
        <dbReference type="Proteomes" id="UP000051054"/>
    </source>
</evidence>
<dbReference type="OrthoDB" id="2329320at2"/>
<protein>
    <submittedName>
        <fullName evidence="2">Uncharacterized protein</fullName>
    </submittedName>
</protein>
<evidence type="ECO:0000256" key="1">
    <source>
        <dbReference type="SAM" id="Phobius"/>
    </source>
</evidence>
<comment type="caution">
    <text evidence="2">The sequence shown here is derived from an EMBL/GenBank/DDBJ whole genome shotgun (WGS) entry which is preliminary data.</text>
</comment>
<organism evidence="2 3">
    <name type="scientific">Ligilactobacillus hayakitensis DSM 18933 = JCM 14209</name>
    <dbReference type="NCBI Taxonomy" id="1423755"/>
    <lineage>
        <taxon>Bacteria</taxon>
        <taxon>Bacillati</taxon>
        <taxon>Bacillota</taxon>
        <taxon>Bacilli</taxon>
        <taxon>Lactobacillales</taxon>
        <taxon>Lactobacillaceae</taxon>
        <taxon>Ligilactobacillus</taxon>
    </lineage>
</organism>
<dbReference type="PATRIC" id="fig|1423755.3.peg.311"/>
<name>A0A0R1WNG4_9LACO</name>
<keyword evidence="1" id="KW-0472">Membrane</keyword>
<dbReference type="EMBL" id="AZGD01000061">
    <property type="protein sequence ID" value="KRM19310.1"/>
    <property type="molecule type" value="Genomic_DNA"/>
</dbReference>
<dbReference type="STRING" id="1423755.FC40_GL000290"/>
<keyword evidence="1" id="KW-0812">Transmembrane</keyword>
<keyword evidence="1" id="KW-1133">Transmembrane helix</keyword>
<dbReference type="AlphaFoldDB" id="A0A0R1WNG4"/>
<gene>
    <name evidence="2" type="ORF">FC40_GL000290</name>
</gene>